<dbReference type="PROSITE" id="PS51257">
    <property type="entry name" value="PROKAR_LIPOPROTEIN"/>
    <property type="match status" value="1"/>
</dbReference>
<dbReference type="Pfam" id="PF09084">
    <property type="entry name" value="NMT1"/>
    <property type="match status" value="1"/>
</dbReference>
<comment type="similarity">
    <text evidence="2">Belongs to the bacterial solute-binding protein SsuA/TauA family.</text>
</comment>
<comment type="caution">
    <text evidence="5">The sequence shown here is derived from an EMBL/GenBank/DDBJ whole genome shotgun (WGS) entry which is preliminary data.</text>
</comment>
<dbReference type="GO" id="GO:0042597">
    <property type="term" value="C:periplasmic space"/>
    <property type="evidence" value="ECO:0007669"/>
    <property type="project" value="UniProtKB-SubCell"/>
</dbReference>
<reference evidence="5" key="1">
    <citation type="journal article" date="2014" name="Int. J. Syst. Evol. Microbiol.">
        <title>Complete genome sequence of Corynebacterium casei LMG S-19264T (=DSM 44701T), isolated from a smear-ripened cheese.</title>
        <authorList>
            <consortium name="US DOE Joint Genome Institute (JGI-PGF)"/>
            <person name="Walter F."/>
            <person name="Albersmeier A."/>
            <person name="Kalinowski J."/>
            <person name="Ruckert C."/>
        </authorList>
    </citation>
    <scope>NUCLEOTIDE SEQUENCE</scope>
    <source>
        <strain evidence="5">NBRC 110071</strain>
    </source>
</reference>
<dbReference type="PANTHER" id="PTHR30024">
    <property type="entry name" value="ALIPHATIC SULFONATES-BINDING PROTEIN-RELATED"/>
    <property type="match status" value="1"/>
</dbReference>
<comment type="subcellular location">
    <subcellularLocation>
        <location evidence="1">Periplasm</location>
    </subcellularLocation>
</comment>
<organism evidence="5 6">
    <name type="scientific">Litoribrevibacter albus</name>
    <dbReference type="NCBI Taxonomy" id="1473156"/>
    <lineage>
        <taxon>Bacteria</taxon>
        <taxon>Pseudomonadati</taxon>
        <taxon>Pseudomonadota</taxon>
        <taxon>Gammaproteobacteria</taxon>
        <taxon>Oceanospirillales</taxon>
        <taxon>Oceanospirillaceae</taxon>
        <taxon>Litoribrevibacter</taxon>
    </lineage>
</organism>
<protein>
    <recommendedName>
        <fullName evidence="4">SsuA/THI5-like domain-containing protein</fullName>
    </recommendedName>
</protein>
<evidence type="ECO:0000259" key="4">
    <source>
        <dbReference type="Pfam" id="PF09084"/>
    </source>
</evidence>
<dbReference type="Proteomes" id="UP001161389">
    <property type="component" value="Unassembled WGS sequence"/>
</dbReference>
<dbReference type="SUPFAM" id="SSF53850">
    <property type="entry name" value="Periplasmic binding protein-like II"/>
    <property type="match status" value="1"/>
</dbReference>
<keyword evidence="3" id="KW-0732">Signal</keyword>
<evidence type="ECO:0000256" key="2">
    <source>
        <dbReference type="ARBA" id="ARBA00010742"/>
    </source>
</evidence>
<evidence type="ECO:0000313" key="5">
    <source>
        <dbReference type="EMBL" id="GLQ29572.1"/>
    </source>
</evidence>
<keyword evidence="6" id="KW-1185">Reference proteome</keyword>
<evidence type="ECO:0000256" key="1">
    <source>
        <dbReference type="ARBA" id="ARBA00004418"/>
    </source>
</evidence>
<sequence>MRVFWLFFSLFLLSGCSPSEPEKTTPIVLGTNLWPGYEMMYLAEHKGYFSQDQVDIVQHASASEVMTSLMNNKINAAALTLDEVLQVWDKNFPIEVILITDVSDGGDMLLTKPDIKSIYDLKGKTLGLEDSALGAYMYARFLQVSGLKEGDLHKKTLTIDKHADAFAAGEVDAIITFDPQAAKIKAMGANLLFSSKDIPNEIIDVVAISRGENKPSKENIEQFIAGYYRALTDFQAQSLDDIQYISQRLGISDSETEAAYQQLKLPNREESLSMMGIGGVMINSLNYMSFILEKSELIKKGCDCRDLININHIAHPVSEK</sequence>
<dbReference type="EMBL" id="BSNM01000002">
    <property type="protein sequence ID" value="GLQ29572.1"/>
    <property type="molecule type" value="Genomic_DNA"/>
</dbReference>
<dbReference type="RefSeq" id="WP_284377378.1">
    <property type="nucleotide sequence ID" value="NZ_BSNM01000002.1"/>
</dbReference>
<dbReference type="AlphaFoldDB" id="A0AA37S645"/>
<evidence type="ECO:0000256" key="3">
    <source>
        <dbReference type="ARBA" id="ARBA00022729"/>
    </source>
</evidence>
<feature type="domain" description="SsuA/THI5-like" evidence="4">
    <location>
        <begin position="38"/>
        <end position="230"/>
    </location>
</feature>
<gene>
    <name evidence="5" type="ORF">GCM10007876_00500</name>
</gene>
<dbReference type="PANTHER" id="PTHR30024:SF47">
    <property type="entry name" value="TAURINE-BINDING PERIPLASMIC PROTEIN"/>
    <property type="match status" value="1"/>
</dbReference>
<dbReference type="InterPro" id="IPR015168">
    <property type="entry name" value="SsuA/THI5"/>
</dbReference>
<reference evidence="5" key="2">
    <citation type="submission" date="2023-01" db="EMBL/GenBank/DDBJ databases">
        <title>Draft genome sequence of Litoribrevibacter albus strain NBRC 110071.</title>
        <authorList>
            <person name="Sun Q."/>
            <person name="Mori K."/>
        </authorList>
    </citation>
    <scope>NUCLEOTIDE SEQUENCE</scope>
    <source>
        <strain evidence="5">NBRC 110071</strain>
    </source>
</reference>
<proteinExistence type="inferred from homology"/>
<dbReference type="Gene3D" id="3.40.190.10">
    <property type="entry name" value="Periplasmic binding protein-like II"/>
    <property type="match status" value="2"/>
</dbReference>
<name>A0AA37S645_9GAMM</name>
<accession>A0AA37S645</accession>
<evidence type="ECO:0000313" key="6">
    <source>
        <dbReference type="Proteomes" id="UP001161389"/>
    </source>
</evidence>